<feature type="transmembrane region" description="Helical" evidence="1">
    <location>
        <begin position="72"/>
        <end position="90"/>
    </location>
</feature>
<name>A0A1C3YUW5_9GAMM</name>
<keyword evidence="1" id="KW-0472">Membrane</keyword>
<organism evidence="2 3">
    <name type="scientific">Gilliamella intestini</name>
    <dbReference type="NCBI Taxonomy" id="1798183"/>
    <lineage>
        <taxon>Bacteria</taxon>
        <taxon>Pseudomonadati</taxon>
        <taxon>Pseudomonadota</taxon>
        <taxon>Gammaproteobacteria</taxon>
        <taxon>Orbales</taxon>
        <taxon>Orbaceae</taxon>
        <taxon>Gilliamella</taxon>
    </lineage>
</organism>
<sequence length="103" mass="12571">MVCFITVSFCICAFFCFYIRYYFSGYILTDYQQNKSLNNKRICAIIYYYSINLYSIFILVPHGDLSITSLTFFWFVAFIMILNVFFISFLETPRRYKKRKKWK</sequence>
<feature type="transmembrane region" description="Helical" evidence="1">
    <location>
        <begin position="6"/>
        <end position="23"/>
    </location>
</feature>
<keyword evidence="1" id="KW-0812">Transmembrane</keyword>
<reference evidence="3" key="1">
    <citation type="submission" date="2016-08" db="EMBL/GenBank/DDBJ databases">
        <authorList>
            <person name="Varghese N."/>
            <person name="Submissions Spin"/>
        </authorList>
    </citation>
    <scope>NUCLEOTIDE SEQUENCE [LARGE SCALE GENOMIC DNA]</scope>
    <source>
        <strain evidence="3">R-53144</strain>
    </source>
</reference>
<keyword evidence="1" id="KW-1133">Transmembrane helix</keyword>
<accession>A0A1C3YUW5</accession>
<protein>
    <submittedName>
        <fullName evidence="2">Uncharacterized protein</fullName>
    </submittedName>
</protein>
<evidence type="ECO:0000313" key="2">
    <source>
        <dbReference type="EMBL" id="SCB73901.1"/>
    </source>
</evidence>
<gene>
    <name evidence="2" type="ORF">GA0061080_1001112</name>
</gene>
<proteinExistence type="predicted"/>
<dbReference type="Proteomes" id="UP000199698">
    <property type="component" value="Unassembled WGS sequence"/>
</dbReference>
<evidence type="ECO:0000256" key="1">
    <source>
        <dbReference type="SAM" id="Phobius"/>
    </source>
</evidence>
<dbReference type="EMBL" id="FMBA01000001">
    <property type="protein sequence ID" value="SCB73901.1"/>
    <property type="molecule type" value="Genomic_DNA"/>
</dbReference>
<dbReference type="AlphaFoldDB" id="A0A1C3YUW5"/>
<keyword evidence="3" id="KW-1185">Reference proteome</keyword>
<dbReference type="STRING" id="1798183.GA0061080_1001112"/>
<evidence type="ECO:0000313" key="3">
    <source>
        <dbReference type="Proteomes" id="UP000199698"/>
    </source>
</evidence>
<feature type="transmembrane region" description="Helical" evidence="1">
    <location>
        <begin position="44"/>
        <end position="60"/>
    </location>
</feature>